<gene>
    <name evidence="2" type="ORF">P3T76_002516</name>
</gene>
<protein>
    <submittedName>
        <fullName evidence="2">Uncharacterized protein</fullName>
    </submittedName>
</protein>
<evidence type="ECO:0000256" key="1">
    <source>
        <dbReference type="SAM" id="MobiDB-lite"/>
    </source>
</evidence>
<sequence>MFATSTLPSDSEKFSQEAAEIEKFRARHRRMRRGQQLNAATSNIEALDVDDGRTRKISAKWRQKQQQQRNSHDDGIWPQSAGTEMHMGFNAFDFSSSPEAFCDDTEELVETLPVEDEEEKRRQHMADVGKQVTAMGFNSASLWEQSFPGLRQPGGPIRQLPAYGYGSMTPTLWRPPIHYATCEDQKRVLFQQQQYPA</sequence>
<evidence type="ECO:0000313" key="2">
    <source>
        <dbReference type="EMBL" id="KAK1945468.1"/>
    </source>
</evidence>
<reference evidence="2" key="1">
    <citation type="submission" date="2023-08" db="EMBL/GenBank/DDBJ databases">
        <title>Reference Genome Resource for the Citrus Pathogen Phytophthora citrophthora.</title>
        <authorList>
            <person name="Moller H."/>
            <person name="Coetzee B."/>
            <person name="Rose L.J."/>
            <person name="Van Niekerk J.M."/>
        </authorList>
    </citation>
    <scope>NUCLEOTIDE SEQUENCE</scope>
    <source>
        <strain evidence="2">STE-U-9442</strain>
    </source>
</reference>
<accession>A0AAD9GWS7</accession>
<dbReference type="Proteomes" id="UP001259832">
    <property type="component" value="Unassembled WGS sequence"/>
</dbReference>
<evidence type="ECO:0000313" key="3">
    <source>
        <dbReference type="Proteomes" id="UP001259832"/>
    </source>
</evidence>
<dbReference type="EMBL" id="JASMQC010000004">
    <property type="protein sequence ID" value="KAK1945468.1"/>
    <property type="molecule type" value="Genomic_DNA"/>
</dbReference>
<organism evidence="2 3">
    <name type="scientific">Phytophthora citrophthora</name>
    <dbReference type="NCBI Taxonomy" id="4793"/>
    <lineage>
        <taxon>Eukaryota</taxon>
        <taxon>Sar</taxon>
        <taxon>Stramenopiles</taxon>
        <taxon>Oomycota</taxon>
        <taxon>Peronosporomycetes</taxon>
        <taxon>Peronosporales</taxon>
        <taxon>Peronosporaceae</taxon>
        <taxon>Phytophthora</taxon>
    </lineage>
</organism>
<comment type="caution">
    <text evidence="2">The sequence shown here is derived from an EMBL/GenBank/DDBJ whole genome shotgun (WGS) entry which is preliminary data.</text>
</comment>
<keyword evidence="3" id="KW-1185">Reference proteome</keyword>
<dbReference type="AlphaFoldDB" id="A0AAD9GWS7"/>
<proteinExistence type="predicted"/>
<feature type="region of interest" description="Disordered" evidence="1">
    <location>
        <begin position="56"/>
        <end position="82"/>
    </location>
</feature>
<name>A0AAD9GWS7_9STRA</name>